<organism evidence="10 11">
    <name type="scientific">Aquicella siphonis</name>
    <dbReference type="NCBI Taxonomy" id="254247"/>
    <lineage>
        <taxon>Bacteria</taxon>
        <taxon>Pseudomonadati</taxon>
        <taxon>Pseudomonadota</taxon>
        <taxon>Gammaproteobacteria</taxon>
        <taxon>Legionellales</taxon>
        <taxon>Coxiellaceae</taxon>
        <taxon>Aquicella</taxon>
    </lineage>
</organism>
<evidence type="ECO:0000256" key="1">
    <source>
        <dbReference type="ARBA" id="ARBA00004365"/>
    </source>
</evidence>
<feature type="domain" description="Flagellar hook-associated protein 1 D2-like" evidence="8">
    <location>
        <begin position="332"/>
        <end position="415"/>
    </location>
</feature>
<dbReference type="SUPFAM" id="SSF64518">
    <property type="entry name" value="Phase 1 flagellin"/>
    <property type="match status" value="2"/>
</dbReference>
<evidence type="ECO:0000313" key="10">
    <source>
        <dbReference type="EMBL" id="VVC77102.1"/>
    </source>
</evidence>
<keyword evidence="11" id="KW-1185">Reference proteome</keyword>
<evidence type="ECO:0000259" key="9">
    <source>
        <dbReference type="Pfam" id="PF22638"/>
    </source>
</evidence>
<dbReference type="InterPro" id="IPR053927">
    <property type="entry name" value="FlgK_helical"/>
</dbReference>
<dbReference type="InterPro" id="IPR010930">
    <property type="entry name" value="Flg_bb/hook_C_dom"/>
</dbReference>
<keyword evidence="10" id="KW-0282">Flagellum</keyword>
<comment type="subcellular location">
    <subcellularLocation>
        <location evidence="1">Bacterial flagellum</location>
    </subcellularLocation>
    <subcellularLocation>
        <location evidence="2">Secreted</location>
    </subcellularLocation>
</comment>
<dbReference type="PANTHER" id="PTHR30033:SF1">
    <property type="entry name" value="FLAGELLAR HOOK-ASSOCIATED PROTEIN 1"/>
    <property type="match status" value="1"/>
</dbReference>
<evidence type="ECO:0000259" key="8">
    <source>
        <dbReference type="Pfam" id="PF21158"/>
    </source>
</evidence>
<dbReference type="PRINTS" id="PR01005">
    <property type="entry name" value="FLGHOOKAP1"/>
</dbReference>
<dbReference type="GO" id="GO:0005198">
    <property type="term" value="F:structural molecule activity"/>
    <property type="evidence" value="ECO:0007669"/>
    <property type="project" value="InterPro"/>
</dbReference>
<dbReference type="Proteomes" id="UP000324194">
    <property type="component" value="Chromosome 2"/>
</dbReference>
<dbReference type="EMBL" id="LR699120">
    <property type="protein sequence ID" value="VVC77102.1"/>
    <property type="molecule type" value="Genomic_DNA"/>
</dbReference>
<proteinExistence type="inferred from homology"/>
<dbReference type="GO" id="GO:0005576">
    <property type="term" value="C:extracellular region"/>
    <property type="evidence" value="ECO:0007669"/>
    <property type="project" value="UniProtKB-SubCell"/>
</dbReference>
<feature type="domain" description="Flagellar hook-associated protein FlgK helical" evidence="9">
    <location>
        <begin position="96"/>
        <end position="318"/>
    </location>
</feature>
<dbReference type="Pfam" id="PF21158">
    <property type="entry name" value="flgK_1st_1"/>
    <property type="match status" value="1"/>
</dbReference>
<dbReference type="InterPro" id="IPR049119">
    <property type="entry name" value="FlgK_D2-like"/>
</dbReference>
<evidence type="ECO:0000313" key="11">
    <source>
        <dbReference type="Proteomes" id="UP000324194"/>
    </source>
</evidence>
<dbReference type="InterPro" id="IPR002371">
    <property type="entry name" value="FlgK"/>
</dbReference>
<feature type="domain" description="Flagellar basal-body/hook protein C-terminal" evidence="7">
    <location>
        <begin position="607"/>
        <end position="647"/>
    </location>
</feature>
<dbReference type="KEGG" id="asip:AQUSIP_24290"/>
<evidence type="ECO:0000256" key="6">
    <source>
        <dbReference type="ARBA" id="ARBA00023143"/>
    </source>
</evidence>
<evidence type="ECO:0000256" key="3">
    <source>
        <dbReference type="ARBA" id="ARBA00009677"/>
    </source>
</evidence>
<comment type="similarity">
    <text evidence="3">Belongs to the flagella basal body rod proteins family.</text>
</comment>
<dbReference type="RefSeq" id="WP_148340499.1">
    <property type="nucleotide sequence ID" value="NZ_LR699120.1"/>
</dbReference>
<dbReference type="PANTHER" id="PTHR30033">
    <property type="entry name" value="FLAGELLAR HOOK-ASSOCIATED PROTEIN 1"/>
    <property type="match status" value="1"/>
</dbReference>
<dbReference type="NCBIfam" id="TIGR02492">
    <property type="entry name" value="flgK_ends"/>
    <property type="match status" value="1"/>
</dbReference>
<reference evidence="10 11" key="1">
    <citation type="submission" date="2019-08" db="EMBL/GenBank/DDBJ databases">
        <authorList>
            <person name="Guy L."/>
        </authorList>
    </citation>
    <scope>NUCLEOTIDE SEQUENCE [LARGE SCALE GENOMIC DNA]</scope>
    <source>
        <strain evidence="10 11">SGT-108</strain>
    </source>
</reference>
<gene>
    <name evidence="10" type="primary">flgK</name>
    <name evidence="10" type="ORF">AQUSIP_24290</name>
</gene>
<dbReference type="Pfam" id="PF22638">
    <property type="entry name" value="FlgK_D1"/>
    <property type="match status" value="1"/>
</dbReference>
<accession>A0A5E4PLG3</accession>
<keyword evidence="6" id="KW-0975">Bacterial flagellum</keyword>
<evidence type="ECO:0000256" key="2">
    <source>
        <dbReference type="ARBA" id="ARBA00004613"/>
    </source>
</evidence>
<keyword evidence="10" id="KW-0966">Cell projection</keyword>
<keyword evidence="5" id="KW-0964">Secreted</keyword>
<evidence type="ECO:0000256" key="5">
    <source>
        <dbReference type="ARBA" id="ARBA00022525"/>
    </source>
</evidence>
<dbReference type="Pfam" id="PF06429">
    <property type="entry name" value="Flg_bbr_C"/>
    <property type="match status" value="1"/>
</dbReference>
<protein>
    <recommendedName>
        <fullName evidence="4">Flagellar hook-associated protein 1</fullName>
    </recommendedName>
</protein>
<evidence type="ECO:0000259" key="7">
    <source>
        <dbReference type="Pfam" id="PF06429"/>
    </source>
</evidence>
<dbReference type="GO" id="GO:0044780">
    <property type="term" value="P:bacterial-type flagellum assembly"/>
    <property type="evidence" value="ECO:0007669"/>
    <property type="project" value="InterPro"/>
</dbReference>
<evidence type="ECO:0000256" key="4">
    <source>
        <dbReference type="ARBA" id="ARBA00016244"/>
    </source>
</evidence>
<sequence length="651" mass="69536">MSDIFTIGVRGLLAFQAAIAVTGQNIANVKTPYYSRREITLAEDLFNGGVNIADVRRVYDETASKFLQQSNNLVEMSGVYFQQIAELESLLGNDISDENKNTIATYLNDALKALRELNGDTSSLQSRTAYLNKLSALANRINDIGGQISQRQANINQSLNATVGTVNQITRQIADLNKQIANANGQDVSALLDLREAQVQELSKYLDFNTQVDESGQLNILINNGTPIVFGGDAAALSAESNPANPDNLILKMTMGTSSIDVTNLVHGGQIAGLYQAQSVLQQAQSALGRLSLGIMGTINAQNKLGIDYNGSLGGNIFNDINSAGAVNGRVLTNSNNAGNAAMTVNITDVRQLKTSDYKLVFDTPTHYTLTRISDNNVMGSGTISSLPQQISADGFTININSGSISAGDQFTISPNRGAANEMKMAVTDPKLLALGWPVKGEADIANKGTGAVKVESIIDTGNSAFSLPQQLNPPIMIQFLTATSYQLVDANTSSVIEGPITYNPSTGADIFPTPGSYDPGYRVSISGIVQPGDLFHLDYNSNAIGDNRNGLVMEEAYQKGILEGGSLSFTQGYNLMSGDIAIQVNSAKINLKSYGAVRERAFMQFSQVSGVSIQEETTNLAMYQECYQASAQILQAAKTVFDTIISIGRS</sequence>
<keyword evidence="10" id="KW-0969">Cilium</keyword>
<dbReference type="GO" id="GO:0009424">
    <property type="term" value="C:bacterial-type flagellum hook"/>
    <property type="evidence" value="ECO:0007669"/>
    <property type="project" value="InterPro"/>
</dbReference>
<dbReference type="AlphaFoldDB" id="A0A5E4PLG3"/>
<dbReference type="OrthoDB" id="9802553at2"/>
<name>A0A5E4PLG3_9COXI</name>